<name>A0A0X3NX53_SCHSO</name>
<evidence type="ECO:0000313" key="4">
    <source>
        <dbReference type="EMBL" id="JAP44364.1"/>
    </source>
</evidence>
<dbReference type="GO" id="GO:0015937">
    <property type="term" value="P:coenzyme A biosynthetic process"/>
    <property type="evidence" value="ECO:0007669"/>
    <property type="project" value="InterPro"/>
</dbReference>
<dbReference type="SUPFAM" id="SSF52374">
    <property type="entry name" value="Nucleotidylyl transferase"/>
    <property type="match status" value="1"/>
</dbReference>
<dbReference type="GO" id="GO:0005524">
    <property type="term" value="F:ATP binding"/>
    <property type="evidence" value="ECO:0007669"/>
    <property type="project" value="UniProtKB-KW"/>
</dbReference>
<evidence type="ECO:0000259" key="3">
    <source>
        <dbReference type="Pfam" id="PF01467"/>
    </source>
</evidence>
<evidence type="ECO:0000256" key="1">
    <source>
        <dbReference type="ARBA" id="ARBA00022741"/>
    </source>
</evidence>
<dbReference type="InterPro" id="IPR027417">
    <property type="entry name" value="P-loop_NTPase"/>
</dbReference>
<dbReference type="InterPro" id="IPR001977">
    <property type="entry name" value="Depp_CoAkinase"/>
</dbReference>
<dbReference type="Pfam" id="PF01121">
    <property type="entry name" value="CoaE"/>
    <property type="match status" value="1"/>
</dbReference>
<dbReference type="Gene3D" id="3.40.50.620">
    <property type="entry name" value="HUPs"/>
    <property type="match status" value="1"/>
</dbReference>
<dbReference type="CDD" id="cd02022">
    <property type="entry name" value="DPCK"/>
    <property type="match status" value="1"/>
</dbReference>
<reference evidence="4" key="1">
    <citation type="submission" date="2016-01" db="EMBL/GenBank/DDBJ databases">
        <title>Reference transcriptome for the parasite Schistocephalus solidus: insights into the molecular evolution of parasitism.</title>
        <authorList>
            <person name="Hebert F.O."/>
            <person name="Grambauer S."/>
            <person name="Barber I."/>
            <person name="Landry C.R."/>
            <person name="Aubin-Horth N."/>
        </authorList>
    </citation>
    <scope>NUCLEOTIDE SEQUENCE</scope>
</reference>
<organism evidence="4">
    <name type="scientific">Schistocephalus solidus</name>
    <name type="common">Tapeworm</name>
    <dbReference type="NCBI Taxonomy" id="70667"/>
    <lineage>
        <taxon>Eukaryota</taxon>
        <taxon>Metazoa</taxon>
        <taxon>Spiralia</taxon>
        <taxon>Lophotrochozoa</taxon>
        <taxon>Platyhelminthes</taxon>
        <taxon>Cestoda</taxon>
        <taxon>Eucestoda</taxon>
        <taxon>Diphyllobothriidea</taxon>
        <taxon>Diphyllobothriidae</taxon>
        <taxon>Schistocephalus</taxon>
    </lineage>
</organism>
<feature type="domain" description="Cytidyltransferase-like" evidence="3">
    <location>
        <begin position="148"/>
        <end position="300"/>
    </location>
</feature>
<proteinExistence type="inferred from homology"/>
<dbReference type="PANTHER" id="PTHR10695:SF46">
    <property type="entry name" value="BIFUNCTIONAL COENZYME A SYNTHASE-RELATED"/>
    <property type="match status" value="1"/>
</dbReference>
<dbReference type="GO" id="GO:0004140">
    <property type="term" value="F:dephospho-CoA kinase activity"/>
    <property type="evidence" value="ECO:0007669"/>
    <property type="project" value="InterPro"/>
</dbReference>
<dbReference type="Pfam" id="PF01467">
    <property type="entry name" value="CTP_transf_like"/>
    <property type="match status" value="1"/>
</dbReference>
<evidence type="ECO:0000256" key="2">
    <source>
        <dbReference type="ARBA" id="ARBA00022840"/>
    </source>
</evidence>
<dbReference type="NCBIfam" id="TIGR00152">
    <property type="entry name" value="dephospho-CoA kinase"/>
    <property type="match status" value="1"/>
</dbReference>
<sequence length="560" mass="61562">MYGCGLCILSKSFSVQRLSALLVRASTIVSSKLYLKLPSPLYTELCLQTWKELISVCYATASTACPSTSVCLLLPRPAPAEVIAARKFEVIITDSDAIDNVPALDVARKLGDAIGAEVQCWPDCPDGETQYVGRTDKVTVHSQSSVCLGGTFDQLHNGHRVLLSVAALLAQRRLLVGVTDASMLQRKVLAPLIQAYDERCQVVADFLRDINCTTEAPVTFARLTDPFGPPISDPDFTCIIASPESLSSCQKINQRRSEKDFPPLHIEEIQFTKGEVWGSAEGLHCPSDWPEEKISSSTYRLQLLGRLLRSPRPQAASGHDSRRRPYVIGLAGPAGSGKSSICRHLSDFGGERLSLLPADQIAHGIYEPGTRAYHALIENFAPDVIICSEPPHRIDRKKLGGIVFSSPDKLRTLNGVVWPEIAQSLKEEITRIQSLTPASAPLPVVVIDAALLFDAGWDKLCDEVWVSYVPRDACERRLAERQKISLEEAKSRLISQSAGVKSTVGDDRVDWWTPCQRGSNTGPIAQSNVVFCTEWEVPFTRSQVERAWQSLLTRIDRSSS</sequence>
<dbReference type="PANTHER" id="PTHR10695">
    <property type="entry name" value="DEPHOSPHO-COA KINASE-RELATED"/>
    <property type="match status" value="1"/>
</dbReference>
<protein>
    <submittedName>
        <fullName evidence="4">Bifunctional coenzyme A synthase</fullName>
    </submittedName>
</protein>
<dbReference type="InterPro" id="IPR004821">
    <property type="entry name" value="Cyt_trans-like"/>
</dbReference>
<dbReference type="AlphaFoldDB" id="A0A0X3NX53"/>
<dbReference type="PROSITE" id="PS51219">
    <property type="entry name" value="DPCK"/>
    <property type="match status" value="1"/>
</dbReference>
<keyword evidence="1" id="KW-0547">Nucleotide-binding</keyword>
<accession>A0A0X3NX53</accession>
<dbReference type="HAMAP" id="MF_00376">
    <property type="entry name" value="Dephospho_CoA_kinase"/>
    <property type="match status" value="1"/>
</dbReference>
<dbReference type="InterPro" id="IPR014729">
    <property type="entry name" value="Rossmann-like_a/b/a_fold"/>
</dbReference>
<dbReference type="SUPFAM" id="SSF52540">
    <property type="entry name" value="P-loop containing nucleoside triphosphate hydrolases"/>
    <property type="match status" value="1"/>
</dbReference>
<dbReference type="NCBIfam" id="TIGR00125">
    <property type="entry name" value="cyt_tran_rel"/>
    <property type="match status" value="1"/>
</dbReference>
<dbReference type="EMBL" id="GEEE01018861">
    <property type="protein sequence ID" value="JAP44364.1"/>
    <property type="molecule type" value="Transcribed_RNA"/>
</dbReference>
<dbReference type="Gene3D" id="3.40.50.300">
    <property type="entry name" value="P-loop containing nucleotide triphosphate hydrolases"/>
    <property type="match status" value="1"/>
</dbReference>
<gene>
    <name evidence="4" type="primary">COASY</name>
    <name evidence="4" type="ORF">TR97811</name>
</gene>
<keyword evidence="2" id="KW-0067">ATP-binding</keyword>